<dbReference type="Gene3D" id="1.50.10.10">
    <property type="match status" value="1"/>
</dbReference>
<dbReference type="InterPro" id="IPR010819">
    <property type="entry name" value="AGE/CE"/>
</dbReference>
<dbReference type="InterPro" id="IPR012341">
    <property type="entry name" value="6hp_glycosidase-like_sf"/>
</dbReference>
<keyword evidence="2" id="KW-0413">Isomerase</keyword>
<dbReference type="PANTHER" id="PTHR15108">
    <property type="entry name" value="N-ACYLGLUCOSAMINE-2-EPIMERASE"/>
    <property type="match status" value="1"/>
</dbReference>
<dbReference type="EMBL" id="CP121208">
    <property type="protein sequence ID" value="WFM82973.1"/>
    <property type="molecule type" value="Genomic_DNA"/>
</dbReference>
<protein>
    <submittedName>
        <fullName evidence="3">AGE family epimerase/isomerase</fullName>
    </submittedName>
</protein>
<reference evidence="3 4" key="1">
    <citation type="submission" date="2023-03" db="EMBL/GenBank/DDBJ databases">
        <title>Complete genome of Arcanobacterium canis strain DSM 25104 isolated in 2010 from a canine otitis externa in Germany.</title>
        <authorList>
            <person name="Borowiak M."/>
            <person name="Kreitlow A."/>
            <person name="Malorny B."/>
            <person name="Laemmler C."/>
            <person name="Prenger-Berninghoff E."/>
            <person name="Ploetz M."/>
            <person name="Abdulmawjood A."/>
        </authorList>
    </citation>
    <scope>NUCLEOTIDE SEQUENCE [LARGE SCALE GENOMIC DNA]</scope>
    <source>
        <strain evidence="3 4">DSM 25104</strain>
    </source>
</reference>
<dbReference type="SUPFAM" id="SSF48208">
    <property type="entry name" value="Six-hairpin glycosidases"/>
    <property type="match status" value="1"/>
</dbReference>
<evidence type="ECO:0000256" key="2">
    <source>
        <dbReference type="ARBA" id="ARBA00023235"/>
    </source>
</evidence>
<evidence type="ECO:0000256" key="1">
    <source>
        <dbReference type="ARBA" id="ARBA00008558"/>
    </source>
</evidence>
<gene>
    <name evidence="3" type="ORF">P7079_06130</name>
</gene>
<dbReference type="Pfam" id="PF07221">
    <property type="entry name" value="GlcNAc_2-epim"/>
    <property type="match status" value="1"/>
</dbReference>
<dbReference type="Proteomes" id="UP001215216">
    <property type="component" value="Chromosome"/>
</dbReference>
<evidence type="ECO:0000313" key="4">
    <source>
        <dbReference type="Proteomes" id="UP001215216"/>
    </source>
</evidence>
<dbReference type="InterPro" id="IPR008928">
    <property type="entry name" value="6-hairpin_glycosidase_sf"/>
</dbReference>
<comment type="similarity">
    <text evidence="1">Belongs to the N-acylglucosamine 2-epimerase family.</text>
</comment>
<proteinExistence type="inferred from homology"/>
<sequence>MKLNDTLLSQMDNEFDALVEFAKKSRTEYGFTTMDANGDADEAAGLQLWINCRMTHIFCLATLRGDETAREYATHGISSLLTHFQDHENGGFFNAISLSTAQPLGDNGARKLSYAHAFVLLAASSGLQVGIDGAQELYDRAREIHEKYLWEPQFGLVRESWDREFTSTEDYRGANANMHTLEASLAAWDATTDPRWLEKAGSILTFVLGEAEKIGWRIPEHFDSQWNLIKDFNEDRPADPFRPFGLTPGHGIEWSRLALHFWAAVRHAQVDLAPELKDFVDSLPNLAYSLFTQALADGWNADGEPGIVYTTDFEGEPIVHERMHWTICEGIGAAAAFATYAEESGDQEQLDDMRQWFHTFIDFAREYLIEEPGKWIHELDRNNRPSGVTWPGKPDVYHAAQCMIMPQLPLTPTFAKALAQKN</sequence>
<name>A0ABY8FWS1_9ACTO</name>
<organism evidence="3 4">
    <name type="scientific">Arcanobacterium canis</name>
    <dbReference type="NCBI Taxonomy" id="999183"/>
    <lineage>
        <taxon>Bacteria</taxon>
        <taxon>Bacillati</taxon>
        <taxon>Actinomycetota</taxon>
        <taxon>Actinomycetes</taxon>
        <taxon>Actinomycetales</taxon>
        <taxon>Actinomycetaceae</taxon>
        <taxon>Arcanobacterium</taxon>
    </lineage>
</organism>
<evidence type="ECO:0000313" key="3">
    <source>
        <dbReference type="EMBL" id="WFM82973.1"/>
    </source>
</evidence>
<accession>A0ABY8FWS1</accession>
<keyword evidence="4" id="KW-1185">Reference proteome</keyword>
<dbReference type="RefSeq" id="WP_278012399.1">
    <property type="nucleotide sequence ID" value="NZ_CP121208.1"/>
</dbReference>